<name>A0ABP8JP77_9MICO</name>
<dbReference type="Gene3D" id="3.30.420.40">
    <property type="match status" value="2"/>
</dbReference>
<comment type="similarity">
    <text evidence="1">Belongs to the ROK (NagC/XylR) family.</text>
</comment>
<feature type="region of interest" description="Disordered" evidence="2">
    <location>
        <begin position="1"/>
        <end position="33"/>
    </location>
</feature>
<accession>A0ABP8JP77</accession>
<dbReference type="InterPro" id="IPR036390">
    <property type="entry name" value="WH_DNA-bd_sf"/>
</dbReference>
<keyword evidence="4" id="KW-1185">Reference proteome</keyword>
<dbReference type="EMBL" id="BAABFX010000023">
    <property type="protein sequence ID" value="GAA4393883.1"/>
    <property type="molecule type" value="Genomic_DNA"/>
</dbReference>
<dbReference type="SUPFAM" id="SSF53067">
    <property type="entry name" value="Actin-like ATPase domain"/>
    <property type="match status" value="1"/>
</dbReference>
<comment type="caution">
    <text evidence="3">The sequence shown here is derived from an EMBL/GenBank/DDBJ whole genome shotgun (WGS) entry which is preliminary data.</text>
</comment>
<reference evidence="4" key="1">
    <citation type="journal article" date="2019" name="Int. J. Syst. Evol. Microbiol.">
        <title>The Global Catalogue of Microorganisms (GCM) 10K type strain sequencing project: providing services to taxonomists for standard genome sequencing and annotation.</title>
        <authorList>
            <consortium name="The Broad Institute Genomics Platform"/>
            <consortium name="The Broad Institute Genome Sequencing Center for Infectious Disease"/>
            <person name="Wu L."/>
            <person name="Ma J."/>
        </authorList>
    </citation>
    <scope>NUCLEOTIDE SEQUENCE [LARGE SCALE GENOMIC DNA]</scope>
    <source>
        <strain evidence="4">JCM 17738</strain>
    </source>
</reference>
<evidence type="ECO:0000313" key="4">
    <source>
        <dbReference type="Proteomes" id="UP001500390"/>
    </source>
</evidence>
<dbReference type="InterPro" id="IPR036388">
    <property type="entry name" value="WH-like_DNA-bd_sf"/>
</dbReference>
<sequence>MESEQPASSRRHRTKEQVTALIRQGPPPTRADLGQVTGLSRSAVAAVVQELLDEGVIEEDLIPPGGRGSGRGRPSAMLVPSTPRGHVVAMDFGHNHVAVAVADAEGHVIAERWTHLDVDGQAQASLDAAVEIVGALLDDAGIAASDIRCAAAGIPAPIDSHTHEIRSMSIMSDWVGVNPQVELSRLLGWRVVVANDADMGAQGELRYGAARGIRDLVYVKLGDGVGASLILQGLPYPGVDGLAGEVGHTQVSDQGDWCRCGNRGCLETVASSTFVHSLMADAGLTPHDDAFPLRDAAEHPAVARFVEESGRTVGRVLADLCNWLNPRGIIIGGELSTVGSPLAEGVRESIRRYTQPAIAQSVEVRIAELGRRSELLGCVAVACRELSYRPWGRPQVLTG</sequence>
<dbReference type="InterPro" id="IPR043129">
    <property type="entry name" value="ATPase_NBD"/>
</dbReference>
<dbReference type="InterPro" id="IPR000600">
    <property type="entry name" value="ROK"/>
</dbReference>
<organism evidence="3 4">
    <name type="scientific">Ornithinibacter aureus</name>
    <dbReference type="NCBI Taxonomy" id="622664"/>
    <lineage>
        <taxon>Bacteria</taxon>
        <taxon>Bacillati</taxon>
        <taxon>Actinomycetota</taxon>
        <taxon>Actinomycetes</taxon>
        <taxon>Micrococcales</taxon>
        <taxon>Intrasporangiaceae</taxon>
        <taxon>Ornithinibacter</taxon>
    </lineage>
</organism>
<dbReference type="Gene3D" id="1.10.10.10">
    <property type="entry name" value="Winged helix-like DNA-binding domain superfamily/Winged helix DNA-binding domain"/>
    <property type="match status" value="1"/>
</dbReference>
<protein>
    <submittedName>
        <fullName evidence="3">ROK family transcriptional regulator</fullName>
    </submittedName>
</protein>
<dbReference type="PANTHER" id="PTHR18964">
    <property type="entry name" value="ROK (REPRESSOR, ORF, KINASE) FAMILY"/>
    <property type="match status" value="1"/>
</dbReference>
<proteinExistence type="inferred from homology"/>
<dbReference type="RefSeq" id="WP_159903599.1">
    <property type="nucleotide sequence ID" value="NZ_BAABFX010000023.1"/>
</dbReference>
<dbReference type="Pfam" id="PF13412">
    <property type="entry name" value="HTH_24"/>
    <property type="match status" value="1"/>
</dbReference>
<evidence type="ECO:0000313" key="3">
    <source>
        <dbReference type="EMBL" id="GAA4393883.1"/>
    </source>
</evidence>
<dbReference type="PANTHER" id="PTHR18964:SF173">
    <property type="entry name" value="GLUCOKINASE"/>
    <property type="match status" value="1"/>
</dbReference>
<evidence type="ECO:0000256" key="1">
    <source>
        <dbReference type="ARBA" id="ARBA00006479"/>
    </source>
</evidence>
<dbReference type="Proteomes" id="UP001500390">
    <property type="component" value="Unassembled WGS sequence"/>
</dbReference>
<dbReference type="SUPFAM" id="SSF46785">
    <property type="entry name" value="Winged helix' DNA-binding domain"/>
    <property type="match status" value="1"/>
</dbReference>
<gene>
    <name evidence="3" type="ORF">GCM10023153_14330</name>
</gene>
<evidence type="ECO:0000256" key="2">
    <source>
        <dbReference type="SAM" id="MobiDB-lite"/>
    </source>
</evidence>
<dbReference type="Pfam" id="PF00480">
    <property type="entry name" value="ROK"/>
    <property type="match status" value="1"/>
</dbReference>